<organism evidence="2 3">
    <name type="scientific">Turnera subulata</name>
    <dbReference type="NCBI Taxonomy" id="218843"/>
    <lineage>
        <taxon>Eukaryota</taxon>
        <taxon>Viridiplantae</taxon>
        <taxon>Streptophyta</taxon>
        <taxon>Embryophyta</taxon>
        <taxon>Tracheophyta</taxon>
        <taxon>Spermatophyta</taxon>
        <taxon>Magnoliopsida</taxon>
        <taxon>eudicotyledons</taxon>
        <taxon>Gunneridae</taxon>
        <taxon>Pentapetalae</taxon>
        <taxon>rosids</taxon>
        <taxon>fabids</taxon>
        <taxon>Malpighiales</taxon>
        <taxon>Passifloraceae</taxon>
        <taxon>Turnera</taxon>
    </lineage>
</organism>
<feature type="compositionally biased region" description="Polar residues" evidence="1">
    <location>
        <begin position="423"/>
        <end position="438"/>
    </location>
</feature>
<feature type="region of interest" description="Disordered" evidence="1">
    <location>
        <begin position="408"/>
        <end position="438"/>
    </location>
</feature>
<dbReference type="EMBL" id="JAKUCV010002928">
    <property type="protein sequence ID" value="KAJ4840861.1"/>
    <property type="molecule type" value="Genomic_DNA"/>
</dbReference>
<comment type="caution">
    <text evidence="2">The sequence shown here is derived from an EMBL/GenBank/DDBJ whole genome shotgun (WGS) entry which is preliminary data.</text>
</comment>
<protein>
    <recommendedName>
        <fullName evidence="4">DUF4283 domain-containing protein</fullName>
    </recommendedName>
</protein>
<proteinExistence type="predicted"/>
<dbReference type="AlphaFoldDB" id="A0A9Q0G2P0"/>
<gene>
    <name evidence="2" type="ORF">Tsubulata_039826</name>
</gene>
<reference evidence="2" key="1">
    <citation type="submission" date="2022-02" db="EMBL/GenBank/DDBJ databases">
        <authorList>
            <person name="Henning P.M."/>
            <person name="McCubbin A.G."/>
            <person name="Shore J.S."/>
        </authorList>
    </citation>
    <scope>NUCLEOTIDE SEQUENCE</scope>
    <source>
        <strain evidence="2">F60SS</strain>
        <tissue evidence="2">Leaves</tissue>
    </source>
</reference>
<feature type="region of interest" description="Disordered" evidence="1">
    <location>
        <begin position="57"/>
        <end position="81"/>
    </location>
</feature>
<dbReference type="PANTHER" id="PTHR34427:SF5">
    <property type="entry name" value="DUF4283 DOMAIN-CONTAINING PROTEIN"/>
    <property type="match status" value="1"/>
</dbReference>
<accession>A0A9Q0G2P0</accession>
<evidence type="ECO:0008006" key="4">
    <source>
        <dbReference type="Google" id="ProtNLM"/>
    </source>
</evidence>
<keyword evidence="3" id="KW-1185">Reference proteome</keyword>
<feature type="compositionally biased region" description="Low complexity" evidence="1">
    <location>
        <begin position="468"/>
        <end position="477"/>
    </location>
</feature>
<feature type="region of interest" description="Disordered" evidence="1">
    <location>
        <begin position="467"/>
        <end position="492"/>
    </location>
</feature>
<evidence type="ECO:0000313" key="2">
    <source>
        <dbReference type="EMBL" id="KAJ4840861.1"/>
    </source>
</evidence>
<reference evidence="2" key="2">
    <citation type="journal article" date="2023" name="Plants (Basel)">
        <title>Annotation of the Turnera subulata (Passifloraceae) Draft Genome Reveals the S-Locus Evolved after the Divergence of Turneroideae from Passifloroideae in a Stepwise Manner.</title>
        <authorList>
            <person name="Henning P.M."/>
            <person name="Roalson E.H."/>
            <person name="Mir W."/>
            <person name="McCubbin A.G."/>
            <person name="Shore J.S."/>
        </authorList>
    </citation>
    <scope>NUCLEOTIDE SEQUENCE</scope>
    <source>
        <strain evidence="2">F60SS</strain>
    </source>
</reference>
<evidence type="ECO:0000256" key="1">
    <source>
        <dbReference type="SAM" id="MobiDB-lite"/>
    </source>
</evidence>
<dbReference type="Proteomes" id="UP001141552">
    <property type="component" value="Unassembled WGS sequence"/>
</dbReference>
<sequence>MSKYGEFMDVYIPSKRMRNGLRLCFVHFRGIGDVQRLLNDVIQIYVATGKLRASVARERRSTRQTQRLNWGNPTHHSGGVVDPTKTYTSAVAPPVHGKQPPALEDAPTGNVFIPTSDTLSWLSRCIVGILRDPRDMAPVHQVWGLHGLDEVVDSELGGSSILAYFPTQGDRAEDRRCWVSVRGVPLQTWCQEFFELVGSQFGRLIRVHPHMVSRGRVDEARIEVITLQGTMKNKTLEVVVSGQRYSVAVVESYCGKEQDWSFDVIREESEEDEDDIPEEPAGDKVEAALGSGTAEHHSSETDPFNLMPIINQGVIGAGRDVVRSERKVYNQGTHPSLITVDLRDHGISLNQDTHLIVSVVRGKELVLYSNSVPNFNSFGPLDVCEGSEDSSSDEPEPTNMQGLVVCTHSVSRKSNTRSSTSKGYESSPRNTSIQSPSTEYLEKRLDYAIKSGRVDCGRKFKKIKKTDSLTSSNSSTNDDIRRVNNGLSQGETAEIQTMSSVSFIEQEARETVEVGHALGWTVLGPPEAVVSLAQDLIEKEVHEWSQARVHV</sequence>
<name>A0A9Q0G2P0_9ROSI</name>
<feature type="compositionally biased region" description="Polar residues" evidence="1">
    <location>
        <begin position="63"/>
        <end position="75"/>
    </location>
</feature>
<evidence type="ECO:0000313" key="3">
    <source>
        <dbReference type="Proteomes" id="UP001141552"/>
    </source>
</evidence>
<dbReference type="PANTHER" id="PTHR34427">
    <property type="entry name" value="DUF4283 DOMAIN PROTEIN"/>
    <property type="match status" value="1"/>
</dbReference>